<sequence length="74" mass="8230">MSEVLRSPSAARNRIDLDDPYCVQHWARNFRITELDLTIAVQQAGPLVQDVALLLRQPVPGSAEQQRETGLGAF</sequence>
<dbReference type="EMBL" id="JANJOU010000015">
    <property type="protein sequence ID" value="MCR0983728.1"/>
    <property type="molecule type" value="Genomic_DNA"/>
</dbReference>
<reference evidence="1 2" key="1">
    <citation type="submission" date="2022-06" db="EMBL/GenBank/DDBJ databases">
        <title>Roseomonas CN29.</title>
        <authorList>
            <person name="Cheng Y."/>
            <person name="He X."/>
        </authorList>
    </citation>
    <scope>NUCLEOTIDE SEQUENCE [LARGE SCALE GENOMIC DNA]</scope>
    <source>
        <strain evidence="1 2">CN29</strain>
    </source>
</reference>
<evidence type="ECO:0000313" key="1">
    <source>
        <dbReference type="EMBL" id="MCR0983728.1"/>
    </source>
</evidence>
<accession>A0ABT1X6L5</accession>
<dbReference type="Proteomes" id="UP001524642">
    <property type="component" value="Unassembled WGS sequence"/>
</dbReference>
<dbReference type="Pfam" id="PF12244">
    <property type="entry name" value="DUF3606"/>
    <property type="match status" value="1"/>
</dbReference>
<proteinExistence type="predicted"/>
<protein>
    <submittedName>
        <fullName evidence="1">DUF3606 domain-containing protein</fullName>
    </submittedName>
</protein>
<comment type="caution">
    <text evidence="1">The sequence shown here is derived from an EMBL/GenBank/DDBJ whole genome shotgun (WGS) entry which is preliminary data.</text>
</comment>
<keyword evidence="2" id="KW-1185">Reference proteome</keyword>
<evidence type="ECO:0000313" key="2">
    <source>
        <dbReference type="Proteomes" id="UP001524642"/>
    </source>
</evidence>
<name>A0ABT1X6L5_9PROT</name>
<dbReference type="InterPro" id="IPR022037">
    <property type="entry name" value="DUF3606"/>
</dbReference>
<organism evidence="1 2">
    <name type="scientific">Roseomonas populi</name>
    <dbReference type="NCBI Taxonomy" id="3121582"/>
    <lineage>
        <taxon>Bacteria</taxon>
        <taxon>Pseudomonadati</taxon>
        <taxon>Pseudomonadota</taxon>
        <taxon>Alphaproteobacteria</taxon>
        <taxon>Acetobacterales</taxon>
        <taxon>Roseomonadaceae</taxon>
        <taxon>Roseomonas</taxon>
    </lineage>
</organism>
<dbReference type="RefSeq" id="WP_257717394.1">
    <property type="nucleotide sequence ID" value="NZ_JANJOU010000015.1"/>
</dbReference>
<gene>
    <name evidence="1" type="ORF">NRP21_16865</name>
</gene>